<feature type="domain" description="NADP-dependent oxidoreductase" evidence="2">
    <location>
        <begin position="16"/>
        <end position="314"/>
    </location>
</feature>
<comment type="caution">
    <text evidence="3">The sequence shown here is derived from an EMBL/GenBank/DDBJ whole genome shotgun (WGS) entry which is preliminary data.</text>
</comment>
<dbReference type="Pfam" id="PF00248">
    <property type="entry name" value="Aldo_ket_red"/>
    <property type="match status" value="1"/>
</dbReference>
<dbReference type="InterPro" id="IPR020471">
    <property type="entry name" value="AKR"/>
</dbReference>
<evidence type="ECO:0000259" key="2">
    <source>
        <dbReference type="Pfam" id="PF00248"/>
    </source>
</evidence>
<dbReference type="GO" id="GO:0016491">
    <property type="term" value="F:oxidoreductase activity"/>
    <property type="evidence" value="ECO:0007669"/>
    <property type="project" value="UniProtKB-KW"/>
</dbReference>
<dbReference type="PANTHER" id="PTHR43364">
    <property type="entry name" value="NADH-SPECIFIC METHYLGLYOXAL REDUCTASE-RELATED"/>
    <property type="match status" value="1"/>
</dbReference>
<name>A0A558BZ70_9BACT</name>
<dbReference type="Gene3D" id="3.20.20.100">
    <property type="entry name" value="NADP-dependent oxidoreductase domain"/>
    <property type="match status" value="1"/>
</dbReference>
<dbReference type="FunFam" id="3.20.20.100:FF:000004">
    <property type="entry name" value="Oxidoreductase, aldo/keto reductase"/>
    <property type="match status" value="1"/>
</dbReference>
<keyword evidence="4" id="KW-1185">Reference proteome</keyword>
<dbReference type="SUPFAM" id="SSF51430">
    <property type="entry name" value="NAD(P)-linked oxidoreductase"/>
    <property type="match status" value="1"/>
</dbReference>
<protein>
    <submittedName>
        <fullName evidence="3">Aldo/keto reductase</fullName>
    </submittedName>
</protein>
<sequence length="321" mass="34276">MATLRELGHSGLHIAPLVLGGNVFGWTADEKTSFAVLDAFVAGGGNAIDTADVYSAWVPGHQGGGQSETVIGNWLKQRGRRDDVLIFTKVGMDLGDGKSGLSKAYIKQAVEASLKRLQTDYIDLYQSHKDDESLPVTEPLEAYAELLKEGKIRAIGASNFKPERLQAALDAAQNGLPRYESLQPEYNLYDRETFEKDDLGIVQASGIGVIPYFGLAAGFLTGKYRSEADLQKSQRGAGIGKKYLNDKGFQILKALDAVADRHSATPAQVALAWLMQAPGITAPIASGTSPGQVKELTEAMDLQLTADDVAELQAPAPTAAA</sequence>
<dbReference type="AlphaFoldDB" id="A0A558BZ70"/>
<reference evidence="3 4" key="1">
    <citation type="submission" date="2019-07" db="EMBL/GenBank/DDBJ databases">
        <title>Hymenobacter sp. straun FUR1 Genome sequencing and assembly.</title>
        <authorList>
            <person name="Chhetri G."/>
        </authorList>
    </citation>
    <scope>NUCLEOTIDE SEQUENCE [LARGE SCALE GENOMIC DNA]</scope>
    <source>
        <strain evidence="3 4">Fur1</strain>
    </source>
</reference>
<dbReference type="Proteomes" id="UP000317624">
    <property type="component" value="Unassembled WGS sequence"/>
</dbReference>
<dbReference type="OrthoDB" id="9768793at2"/>
<dbReference type="InterPro" id="IPR050523">
    <property type="entry name" value="AKR_Detox_Biosynth"/>
</dbReference>
<keyword evidence="1" id="KW-0560">Oxidoreductase</keyword>
<dbReference type="RefSeq" id="WP_144847165.1">
    <property type="nucleotide sequence ID" value="NZ_VMRJ01000002.1"/>
</dbReference>
<gene>
    <name evidence="3" type="ORF">FNT36_10380</name>
</gene>
<dbReference type="GO" id="GO:0005829">
    <property type="term" value="C:cytosol"/>
    <property type="evidence" value="ECO:0007669"/>
    <property type="project" value="TreeGrafter"/>
</dbReference>
<evidence type="ECO:0000313" key="4">
    <source>
        <dbReference type="Proteomes" id="UP000317624"/>
    </source>
</evidence>
<dbReference type="PRINTS" id="PR00069">
    <property type="entry name" value="ALDKETRDTASE"/>
</dbReference>
<dbReference type="EMBL" id="VMRJ01000002">
    <property type="protein sequence ID" value="TVT41820.1"/>
    <property type="molecule type" value="Genomic_DNA"/>
</dbReference>
<evidence type="ECO:0000256" key="1">
    <source>
        <dbReference type="ARBA" id="ARBA00023002"/>
    </source>
</evidence>
<organism evidence="3 4">
    <name type="scientific">Hymenobacter setariae</name>
    <dbReference type="NCBI Taxonomy" id="2594794"/>
    <lineage>
        <taxon>Bacteria</taxon>
        <taxon>Pseudomonadati</taxon>
        <taxon>Bacteroidota</taxon>
        <taxon>Cytophagia</taxon>
        <taxon>Cytophagales</taxon>
        <taxon>Hymenobacteraceae</taxon>
        <taxon>Hymenobacter</taxon>
    </lineage>
</organism>
<evidence type="ECO:0000313" key="3">
    <source>
        <dbReference type="EMBL" id="TVT41820.1"/>
    </source>
</evidence>
<dbReference type="PANTHER" id="PTHR43364:SF6">
    <property type="entry name" value="OXIDOREDUCTASE-RELATED"/>
    <property type="match status" value="1"/>
</dbReference>
<dbReference type="InterPro" id="IPR036812">
    <property type="entry name" value="NAD(P)_OxRdtase_dom_sf"/>
</dbReference>
<dbReference type="InterPro" id="IPR023210">
    <property type="entry name" value="NADP_OxRdtase_dom"/>
</dbReference>
<proteinExistence type="predicted"/>
<accession>A0A558BZ70</accession>
<dbReference type="CDD" id="cd19081">
    <property type="entry name" value="AKR_AKR9C1"/>
    <property type="match status" value="1"/>
</dbReference>